<protein>
    <submittedName>
        <fullName evidence="1">Uncharacterized protein</fullName>
    </submittedName>
</protein>
<gene>
    <name evidence="1" type="ORF">MJO28_011292</name>
</gene>
<sequence length="78" mass="9216">MEVKASIWPTRRQSKYHFGPTDDRLTFEEAEFQIISNPMKSYYEFMAKMEELTTKSSVLANQSVDCNEMTLVKLQKTW</sequence>
<dbReference type="EMBL" id="CM045875">
    <property type="protein sequence ID" value="KAI7943764.1"/>
    <property type="molecule type" value="Genomic_DNA"/>
</dbReference>
<keyword evidence="2" id="KW-1185">Reference proteome</keyword>
<name>A0ACC0E3B0_9BASI</name>
<proteinExistence type="predicted"/>
<organism evidence="1 2">
    <name type="scientific">Puccinia striiformis f. sp. tritici</name>
    <dbReference type="NCBI Taxonomy" id="168172"/>
    <lineage>
        <taxon>Eukaryota</taxon>
        <taxon>Fungi</taxon>
        <taxon>Dikarya</taxon>
        <taxon>Basidiomycota</taxon>
        <taxon>Pucciniomycotina</taxon>
        <taxon>Pucciniomycetes</taxon>
        <taxon>Pucciniales</taxon>
        <taxon>Pucciniaceae</taxon>
        <taxon>Puccinia</taxon>
    </lineage>
</organism>
<reference evidence="2" key="2">
    <citation type="journal article" date="2018" name="Mol. Plant Microbe Interact.">
        <title>Genome sequence resources for the wheat stripe rust pathogen (Puccinia striiformis f. sp. tritici) and the barley stripe rust pathogen (Puccinia striiformis f. sp. hordei).</title>
        <authorList>
            <person name="Xia C."/>
            <person name="Wang M."/>
            <person name="Yin C."/>
            <person name="Cornejo O.E."/>
            <person name="Hulbert S.H."/>
            <person name="Chen X."/>
        </authorList>
    </citation>
    <scope>NUCLEOTIDE SEQUENCE [LARGE SCALE GENOMIC DNA]</scope>
    <source>
        <strain evidence="2">93-210</strain>
    </source>
</reference>
<dbReference type="Proteomes" id="UP001060170">
    <property type="component" value="Chromosome 11"/>
</dbReference>
<accession>A0ACC0E3B0</accession>
<evidence type="ECO:0000313" key="1">
    <source>
        <dbReference type="EMBL" id="KAI7943764.1"/>
    </source>
</evidence>
<comment type="caution">
    <text evidence="1">The sequence shown here is derived from an EMBL/GenBank/DDBJ whole genome shotgun (WGS) entry which is preliminary data.</text>
</comment>
<reference evidence="1 2" key="3">
    <citation type="journal article" date="2022" name="Microbiol. Spectr.">
        <title>Folding features and dynamics of 3D genome architecture in plant fungal pathogens.</title>
        <authorList>
            <person name="Xia C."/>
        </authorList>
    </citation>
    <scope>NUCLEOTIDE SEQUENCE [LARGE SCALE GENOMIC DNA]</scope>
    <source>
        <strain evidence="1 2">93-210</strain>
    </source>
</reference>
<evidence type="ECO:0000313" key="2">
    <source>
        <dbReference type="Proteomes" id="UP001060170"/>
    </source>
</evidence>
<reference evidence="2" key="1">
    <citation type="journal article" date="2018" name="BMC Genomics">
        <title>Genomic insights into host adaptation between the wheat stripe rust pathogen (Puccinia striiformis f. sp. tritici) and the barley stripe rust pathogen (Puccinia striiformis f. sp. hordei).</title>
        <authorList>
            <person name="Xia C."/>
            <person name="Wang M."/>
            <person name="Yin C."/>
            <person name="Cornejo O.E."/>
            <person name="Hulbert S.H."/>
            <person name="Chen X."/>
        </authorList>
    </citation>
    <scope>NUCLEOTIDE SEQUENCE [LARGE SCALE GENOMIC DNA]</scope>
    <source>
        <strain evidence="2">93-210</strain>
    </source>
</reference>